<dbReference type="InterPro" id="IPR036390">
    <property type="entry name" value="WH_DNA-bd_sf"/>
</dbReference>
<dbReference type="CDD" id="cd08432">
    <property type="entry name" value="PBP2_GcdR_TrpI_HvrB_AmpR_like"/>
    <property type="match status" value="1"/>
</dbReference>
<dbReference type="Pfam" id="PF00126">
    <property type="entry name" value="HTH_1"/>
    <property type="match status" value="1"/>
</dbReference>
<dbReference type="InterPro" id="IPR058163">
    <property type="entry name" value="LysR-type_TF_proteobact-type"/>
</dbReference>
<dbReference type="InterPro" id="IPR005119">
    <property type="entry name" value="LysR_subst-bd"/>
</dbReference>
<dbReference type="Pfam" id="PF03466">
    <property type="entry name" value="LysR_substrate"/>
    <property type="match status" value="1"/>
</dbReference>
<dbReference type="PROSITE" id="PS50931">
    <property type="entry name" value="HTH_LYSR"/>
    <property type="match status" value="1"/>
</dbReference>
<evidence type="ECO:0000256" key="4">
    <source>
        <dbReference type="ARBA" id="ARBA00023163"/>
    </source>
</evidence>
<dbReference type="SUPFAM" id="SSF46785">
    <property type="entry name" value="Winged helix' DNA-binding domain"/>
    <property type="match status" value="1"/>
</dbReference>
<evidence type="ECO:0000256" key="1">
    <source>
        <dbReference type="ARBA" id="ARBA00009437"/>
    </source>
</evidence>
<name>A0ABW3C2Y8_SPHXN</name>
<evidence type="ECO:0000259" key="5">
    <source>
        <dbReference type="PROSITE" id="PS50931"/>
    </source>
</evidence>
<keyword evidence="4" id="KW-0804">Transcription</keyword>
<keyword evidence="2" id="KW-0805">Transcription regulation</keyword>
<keyword evidence="3" id="KW-0238">DNA-binding</keyword>
<reference evidence="7" key="1">
    <citation type="journal article" date="2019" name="Int. J. Syst. Evol. Microbiol.">
        <title>The Global Catalogue of Microorganisms (GCM) 10K type strain sequencing project: providing services to taxonomists for standard genome sequencing and annotation.</title>
        <authorList>
            <consortium name="The Broad Institute Genomics Platform"/>
            <consortium name="The Broad Institute Genome Sequencing Center for Infectious Disease"/>
            <person name="Wu L."/>
            <person name="Ma J."/>
        </authorList>
    </citation>
    <scope>NUCLEOTIDE SEQUENCE [LARGE SCALE GENOMIC DNA]</scope>
    <source>
        <strain evidence="7">CCUG 52537</strain>
    </source>
</reference>
<dbReference type="Proteomes" id="UP001597124">
    <property type="component" value="Unassembled WGS sequence"/>
</dbReference>
<evidence type="ECO:0000256" key="3">
    <source>
        <dbReference type="ARBA" id="ARBA00023125"/>
    </source>
</evidence>
<accession>A0ABW3C2Y8</accession>
<gene>
    <name evidence="6" type="ORF">ACFQ00_10905</name>
</gene>
<organism evidence="6 7">
    <name type="scientific">Sphingosinicella xenopeptidilytica</name>
    <dbReference type="NCBI Taxonomy" id="364098"/>
    <lineage>
        <taxon>Bacteria</taxon>
        <taxon>Pseudomonadati</taxon>
        <taxon>Pseudomonadota</taxon>
        <taxon>Alphaproteobacteria</taxon>
        <taxon>Sphingomonadales</taxon>
        <taxon>Sphingosinicellaceae</taxon>
        <taxon>Sphingosinicella</taxon>
    </lineage>
</organism>
<comment type="similarity">
    <text evidence="1">Belongs to the LysR transcriptional regulatory family.</text>
</comment>
<dbReference type="InterPro" id="IPR036388">
    <property type="entry name" value="WH-like_DNA-bd_sf"/>
</dbReference>
<dbReference type="SUPFAM" id="SSF53850">
    <property type="entry name" value="Periplasmic binding protein-like II"/>
    <property type="match status" value="1"/>
</dbReference>
<dbReference type="PRINTS" id="PR00039">
    <property type="entry name" value="HTHLYSR"/>
</dbReference>
<evidence type="ECO:0000313" key="6">
    <source>
        <dbReference type="EMBL" id="MFD0848833.1"/>
    </source>
</evidence>
<dbReference type="EMBL" id="JBHTIK010000005">
    <property type="protein sequence ID" value="MFD0848833.1"/>
    <property type="molecule type" value="Genomic_DNA"/>
</dbReference>
<feature type="domain" description="HTH lysR-type" evidence="5">
    <location>
        <begin position="9"/>
        <end position="66"/>
    </location>
</feature>
<dbReference type="Gene3D" id="3.40.190.10">
    <property type="entry name" value="Periplasmic binding protein-like II"/>
    <property type="match status" value="2"/>
</dbReference>
<dbReference type="RefSeq" id="WP_381490277.1">
    <property type="nucleotide sequence ID" value="NZ_JBHTIK010000005.1"/>
</dbReference>
<evidence type="ECO:0000256" key="2">
    <source>
        <dbReference type="ARBA" id="ARBA00023015"/>
    </source>
</evidence>
<dbReference type="PANTHER" id="PTHR30537:SF74">
    <property type="entry name" value="HTH-TYPE TRANSCRIPTIONAL REGULATOR TRPI"/>
    <property type="match status" value="1"/>
</dbReference>
<proteinExistence type="inferred from homology"/>
<dbReference type="Gene3D" id="1.10.10.10">
    <property type="entry name" value="Winged helix-like DNA-binding domain superfamily/Winged helix DNA-binding domain"/>
    <property type="match status" value="1"/>
</dbReference>
<sequence>MRSLRQSLPPLNALAVFEAAARHRSFTRAAAELNIAQSAVSRHVSNLEADLGVSLFARNGNRLVLTGSGQALAEAIQAGLGRIRDSVDAIRRRHRQDATLTIACSYAMAHDWLMPRFGQLRARLPDVQLRLMTADAYLDFDAEDVDLSIRYGNPADWPDYRARKLLEEAIFPVCAPALLAQHPGLLKESPEAWAEAPLLHLTAISQGRVDWHEWFRDLGVAPSMQGPLFSTYTPMLQEALAGRGVALGWKGMIDAYLESGQLVRLSNRVVTSDQAFFIVYRPDAREALMEAVIQALTRPAAR</sequence>
<evidence type="ECO:0000313" key="7">
    <source>
        <dbReference type="Proteomes" id="UP001597124"/>
    </source>
</evidence>
<dbReference type="PANTHER" id="PTHR30537">
    <property type="entry name" value="HTH-TYPE TRANSCRIPTIONAL REGULATOR"/>
    <property type="match status" value="1"/>
</dbReference>
<comment type="caution">
    <text evidence="6">The sequence shown here is derived from an EMBL/GenBank/DDBJ whole genome shotgun (WGS) entry which is preliminary data.</text>
</comment>
<protein>
    <submittedName>
        <fullName evidence="6">LysR substrate-binding domain-containing protein</fullName>
    </submittedName>
</protein>
<keyword evidence="7" id="KW-1185">Reference proteome</keyword>
<dbReference type="InterPro" id="IPR000847">
    <property type="entry name" value="LysR_HTH_N"/>
</dbReference>